<feature type="non-terminal residue" evidence="1">
    <location>
        <position position="1"/>
    </location>
</feature>
<accession>A0A067EXT6</accession>
<organism evidence="1 2">
    <name type="scientific">Citrus sinensis</name>
    <name type="common">Sweet orange</name>
    <name type="synonym">Citrus aurantium var. sinensis</name>
    <dbReference type="NCBI Taxonomy" id="2711"/>
    <lineage>
        <taxon>Eukaryota</taxon>
        <taxon>Viridiplantae</taxon>
        <taxon>Streptophyta</taxon>
        <taxon>Embryophyta</taxon>
        <taxon>Tracheophyta</taxon>
        <taxon>Spermatophyta</taxon>
        <taxon>Magnoliopsida</taxon>
        <taxon>eudicotyledons</taxon>
        <taxon>Gunneridae</taxon>
        <taxon>Pentapetalae</taxon>
        <taxon>rosids</taxon>
        <taxon>malvids</taxon>
        <taxon>Sapindales</taxon>
        <taxon>Rutaceae</taxon>
        <taxon>Aurantioideae</taxon>
        <taxon>Citrus</taxon>
    </lineage>
</organism>
<gene>
    <name evidence="1" type="ORF">CISIN_1g0168642mg</name>
</gene>
<proteinExistence type="predicted"/>
<keyword evidence="2" id="KW-1185">Reference proteome</keyword>
<protein>
    <submittedName>
        <fullName evidence="1">Uncharacterized protein</fullName>
    </submittedName>
</protein>
<name>A0A067EXT6_CITSI</name>
<evidence type="ECO:0000313" key="2">
    <source>
        <dbReference type="Proteomes" id="UP000027120"/>
    </source>
</evidence>
<dbReference type="Proteomes" id="UP000027120">
    <property type="component" value="Unassembled WGS sequence"/>
</dbReference>
<evidence type="ECO:0000313" key="1">
    <source>
        <dbReference type="EMBL" id="KDO59913.1"/>
    </source>
</evidence>
<sequence length="13" mass="1604">LFRLSKRCDSHKN</sequence>
<reference evidence="1 2" key="1">
    <citation type="submission" date="2014-04" db="EMBL/GenBank/DDBJ databases">
        <authorList>
            <consortium name="International Citrus Genome Consortium"/>
            <person name="Gmitter F."/>
            <person name="Chen C."/>
            <person name="Farmerie W."/>
            <person name="Harkins T."/>
            <person name="Desany B."/>
            <person name="Mohiuddin M."/>
            <person name="Kodira C."/>
            <person name="Borodovsky M."/>
            <person name="Lomsadze A."/>
            <person name="Burns P."/>
            <person name="Jenkins J."/>
            <person name="Prochnik S."/>
            <person name="Shu S."/>
            <person name="Chapman J."/>
            <person name="Pitluck S."/>
            <person name="Schmutz J."/>
            <person name="Rokhsar D."/>
        </authorList>
    </citation>
    <scope>NUCLEOTIDE SEQUENCE</scope>
</reference>
<dbReference type="EMBL" id="KK784935">
    <property type="protein sequence ID" value="KDO59913.1"/>
    <property type="molecule type" value="Genomic_DNA"/>
</dbReference>